<dbReference type="AlphaFoldDB" id="A0A6J2KGF8"/>
<dbReference type="GO" id="GO:0000977">
    <property type="term" value="F:RNA polymerase II transcription regulatory region sequence-specific DNA binding"/>
    <property type="evidence" value="ECO:0007669"/>
    <property type="project" value="TreeGrafter"/>
</dbReference>
<feature type="domain" description="C2H2-type" evidence="9">
    <location>
        <begin position="671"/>
        <end position="700"/>
    </location>
</feature>
<evidence type="ECO:0000256" key="6">
    <source>
        <dbReference type="ARBA" id="ARBA00023242"/>
    </source>
</evidence>
<dbReference type="Proteomes" id="UP000504629">
    <property type="component" value="Unplaced"/>
</dbReference>
<feature type="domain" description="C2H2-type" evidence="9">
    <location>
        <begin position="159"/>
        <end position="186"/>
    </location>
</feature>
<protein>
    <submittedName>
        <fullName evidence="11">Zinc finger protein 677-like</fullName>
    </submittedName>
</protein>
<accession>A0A6J2KGF8</accession>
<dbReference type="GO" id="GO:0005634">
    <property type="term" value="C:nucleus"/>
    <property type="evidence" value="ECO:0007669"/>
    <property type="project" value="UniProtKB-SubCell"/>
</dbReference>
<feature type="domain" description="C2H2-type" evidence="9">
    <location>
        <begin position="130"/>
        <end position="158"/>
    </location>
</feature>
<dbReference type="InterPro" id="IPR036236">
    <property type="entry name" value="Znf_C2H2_sf"/>
</dbReference>
<dbReference type="PANTHER" id="PTHR24409">
    <property type="entry name" value="ZINC FINGER PROTEIN 142"/>
    <property type="match status" value="1"/>
</dbReference>
<dbReference type="InterPro" id="IPR013087">
    <property type="entry name" value="Znf_C2H2_type"/>
</dbReference>
<feature type="compositionally biased region" description="Basic and acidic residues" evidence="8">
    <location>
        <begin position="278"/>
        <end position="307"/>
    </location>
</feature>
<feature type="domain" description="C2H2-type" evidence="9">
    <location>
        <begin position="642"/>
        <end position="670"/>
    </location>
</feature>
<dbReference type="OrthoDB" id="654211at2759"/>
<feature type="domain" description="C2H2-type" evidence="9">
    <location>
        <begin position="701"/>
        <end position="732"/>
    </location>
</feature>
<evidence type="ECO:0000256" key="2">
    <source>
        <dbReference type="ARBA" id="ARBA00022723"/>
    </source>
</evidence>
<evidence type="ECO:0000313" key="11">
    <source>
        <dbReference type="RefSeq" id="XP_028040022.1"/>
    </source>
</evidence>
<keyword evidence="10" id="KW-1185">Reference proteome</keyword>
<dbReference type="FunFam" id="3.30.160.60:FF:000446">
    <property type="entry name" value="Zinc finger protein"/>
    <property type="match status" value="1"/>
</dbReference>
<dbReference type="FunFam" id="3.30.160.60:FF:000145">
    <property type="entry name" value="Zinc finger protein 574"/>
    <property type="match status" value="1"/>
</dbReference>
<comment type="subcellular location">
    <subcellularLocation>
        <location evidence="1">Nucleus</location>
    </subcellularLocation>
</comment>
<keyword evidence="2" id="KW-0479">Metal-binding</keyword>
<reference evidence="11" key="1">
    <citation type="submission" date="2025-08" db="UniProtKB">
        <authorList>
            <consortium name="RefSeq"/>
        </authorList>
    </citation>
    <scope>IDENTIFICATION</scope>
    <source>
        <tissue evidence="11">Silk gland</tissue>
    </source>
</reference>
<dbReference type="PROSITE" id="PS50157">
    <property type="entry name" value="ZINC_FINGER_C2H2_2"/>
    <property type="match status" value="10"/>
</dbReference>
<evidence type="ECO:0000256" key="1">
    <source>
        <dbReference type="ARBA" id="ARBA00004123"/>
    </source>
</evidence>
<sequence length="737" mass="84116">MENNLPFFSLPFVDSQPSELDYGKSKEEGLLANLHTTLVSQGSLLSEEDVLAQFLSLDEPLEEPDLNGPATLCCEICKRKFDNAKKYYGHLRVHSKSNTWLCEQCPNAKFTTKQQLMRHSLIHKPLERVWRCPQCPLAFEALWRLQQHLFAKHLDYKPHKCDQCTKTFDKKSDLKKHISVHTGEKKHECPVCKAKFNDKSNFNRHTLLHTNTQPFCCPGCGSRFRQLASMKRHYQNCKKCKGLNELGDKTVRKNYCRICGMSFQYRSALLEHCVREHPDGKKSKKNIDGLKLKKEPGKFNKENEKDASNMVHPKPVSRPEDNIMDDILSAEDDYVTLTTPDEIINIFNPPTDVNNTDDMTQLEEIDDELLYNNIDFDNFKAGHMFNLNTNDMDYNVDTMPNGEILFDFVDGKSIDNLPEELLKAAEELPDKPEEMFGANENECSIIFESDVDLEASKTLAANLNQLIGENNVQYISTEDDDTFVISLSSEINAELTEMLNNIGVGMNSETVNSKADETAEAVSNIPAMESMVSEPIVVEIKQKPTAVTAQSLSLTQNKMPNSETKHGELKIKGIKGRKLFIFACRICNKVFNKKDNYTSHMAIHEPELCRHVCAVCGQRFGYRSTLNKHMRAAHEPRTHTAHCCHYCDRTYTAAWMLKDHVKSKHQGVMPHACDVKGCGKKFYKKSDLVVHKRYHTGERPFSCGICMRSFPIVSHLKRHIRSVDCTKSLERKAEIHP</sequence>
<keyword evidence="5" id="KW-0862">Zinc</keyword>
<feature type="domain" description="C2H2-type" evidence="9">
    <location>
        <begin position="582"/>
        <end position="607"/>
    </location>
</feature>
<evidence type="ECO:0000256" key="8">
    <source>
        <dbReference type="SAM" id="MobiDB-lite"/>
    </source>
</evidence>
<gene>
    <name evidence="11" type="primary">LOC114250369</name>
</gene>
<keyword evidence="6" id="KW-0539">Nucleus</keyword>
<dbReference type="RefSeq" id="XP_028040022.1">
    <property type="nucleotide sequence ID" value="XM_028184221.1"/>
</dbReference>
<proteinExistence type="predicted"/>
<evidence type="ECO:0000256" key="3">
    <source>
        <dbReference type="ARBA" id="ARBA00022737"/>
    </source>
</evidence>
<feature type="region of interest" description="Disordered" evidence="8">
    <location>
        <begin position="278"/>
        <end position="321"/>
    </location>
</feature>
<dbReference type="Pfam" id="PF00096">
    <property type="entry name" value="zf-C2H2"/>
    <property type="match status" value="5"/>
</dbReference>
<evidence type="ECO:0000256" key="5">
    <source>
        <dbReference type="ARBA" id="ARBA00022833"/>
    </source>
</evidence>
<evidence type="ECO:0000313" key="10">
    <source>
        <dbReference type="Proteomes" id="UP000504629"/>
    </source>
</evidence>
<feature type="domain" description="C2H2-type" evidence="9">
    <location>
        <begin position="254"/>
        <end position="282"/>
    </location>
</feature>
<feature type="domain" description="C2H2-type" evidence="9">
    <location>
        <begin position="611"/>
        <end position="639"/>
    </location>
</feature>
<dbReference type="GO" id="GO:0000981">
    <property type="term" value="F:DNA-binding transcription factor activity, RNA polymerase II-specific"/>
    <property type="evidence" value="ECO:0007669"/>
    <property type="project" value="TreeGrafter"/>
</dbReference>
<dbReference type="KEGG" id="bman:114250369"/>
<feature type="domain" description="C2H2-type" evidence="9">
    <location>
        <begin position="72"/>
        <end position="99"/>
    </location>
</feature>
<organism evidence="10 11">
    <name type="scientific">Bombyx mandarina</name>
    <name type="common">Wild silk moth</name>
    <name type="synonym">Wild silkworm</name>
    <dbReference type="NCBI Taxonomy" id="7092"/>
    <lineage>
        <taxon>Eukaryota</taxon>
        <taxon>Metazoa</taxon>
        <taxon>Ecdysozoa</taxon>
        <taxon>Arthropoda</taxon>
        <taxon>Hexapoda</taxon>
        <taxon>Insecta</taxon>
        <taxon>Pterygota</taxon>
        <taxon>Neoptera</taxon>
        <taxon>Endopterygota</taxon>
        <taxon>Lepidoptera</taxon>
        <taxon>Glossata</taxon>
        <taxon>Ditrysia</taxon>
        <taxon>Bombycoidea</taxon>
        <taxon>Bombycidae</taxon>
        <taxon>Bombycinae</taxon>
        <taxon>Bombyx</taxon>
    </lineage>
</organism>
<evidence type="ECO:0000256" key="4">
    <source>
        <dbReference type="ARBA" id="ARBA00022771"/>
    </source>
</evidence>
<dbReference type="Gene3D" id="3.30.160.60">
    <property type="entry name" value="Classic Zinc Finger"/>
    <property type="match status" value="8"/>
</dbReference>
<evidence type="ECO:0000259" key="9">
    <source>
        <dbReference type="PROSITE" id="PS50157"/>
    </source>
</evidence>
<dbReference type="SUPFAM" id="SSF57667">
    <property type="entry name" value="beta-beta-alpha zinc fingers"/>
    <property type="match status" value="5"/>
</dbReference>
<evidence type="ECO:0000256" key="7">
    <source>
        <dbReference type="PROSITE-ProRule" id="PRU00042"/>
    </source>
</evidence>
<keyword evidence="3" id="KW-0677">Repeat</keyword>
<name>A0A6J2KGF8_BOMMA</name>
<keyword evidence="4 7" id="KW-0863">Zinc-finger</keyword>
<dbReference type="SMART" id="SM00355">
    <property type="entry name" value="ZnF_C2H2"/>
    <property type="match status" value="12"/>
</dbReference>
<dbReference type="PANTHER" id="PTHR24409:SF295">
    <property type="entry name" value="AZ2-RELATED"/>
    <property type="match status" value="1"/>
</dbReference>
<dbReference type="GeneID" id="114250369"/>
<dbReference type="FunFam" id="3.30.160.60:FF:000072">
    <property type="entry name" value="zinc finger protein 143 isoform X1"/>
    <property type="match status" value="1"/>
</dbReference>
<dbReference type="PROSITE" id="PS00028">
    <property type="entry name" value="ZINC_FINGER_C2H2_1"/>
    <property type="match status" value="8"/>
</dbReference>
<dbReference type="GO" id="GO:0008270">
    <property type="term" value="F:zinc ion binding"/>
    <property type="evidence" value="ECO:0007669"/>
    <property type="project" value="UniProtKB-KW"/>
</dbReference>
<feature type="domain" description="C2H2-type" evidence="9">
    <location>
        <begin position="187"/>
        <end position="214"/>
    </location>
</feature>